<dbReference type="PANTHER" id="PTHR27002:SF422">
    <property type="entry name" value="RECEPTOR-LIKE SERINE_THREONINE-PROTEIN KINASE"/>
    <property type="match status" value="1"/>
</dbReference>
<keyword evidence="14 19" id="KW-0472">Membrane</keyword>
<keyword evidence="10 18" id="KW-0547">Nucleotide-binding</keyword>
<evidence type="ECO:0000256" key="2">
    <source>
        <dbReference type="ARBA" id="ARBA00022475"/>
    </source>
</evidence>
<keyword evidence="9" id="KW-0430">Lectin</keyword>
<keyword evidence="5" id="KW-0597">Phosphoprotein</keyword>
<feature type="signal peptide" evidence="20">
    <location>
        <begin position="1"/>
        <end position="19"/>
    </location>
</feature>
<evidence type="ECO:0000256" key="13">
    <source>
        <dbReference type="ARBA" id="ARBA00022989"/>
    </source>
</evidence>
<dbReference type="Gramene" id="KCW75390">
    <property type="protein sequence ID" value="KCW75390"/>
    <property type="gene ID" value="EUGRSUZ_E04138"/>
</dbReference>
<feature type="domain" description="Apple" evidence="23">
    <location>
        <begin position="333"/>
        <end position="419"/>
    </location>
</feature>
<dbReference type="PROSITE" id="PS50011">
    <property type="entry name" value="PROTEIN_KINASE_DOM"/>
    <property type="match status" value="1"/>
</dbReference>
<dbReference type="GO" id="GO:0048544">
    <property type="term" value="P:recognition of pollen"/>
    <property type="evidence" value="ECO:0007669"/>
    <property type="project" value="InterPro"/>
</dbReference>
<evidence type="ECO:0000256" key="6">
    <source>
        <dbReference type="ARBA" id="ARBA00022679"/>
    </source>
</evidence>
<keyword evidence="7 19" id="KW-0812">Transmembrane</keyword>
<keyword evidence="13 19" id="KW-1133">Transmembrane helix</keyword>
<evidence type="ECO:0000256" key="15">
    <source>
        <dbReference type="ARBA" id="ARBA00023157"/>
    </source>
</evidence>
<dbReference type="GO" id="GO:0005886">
    <property type="term" value="C:plasma membrane"/>
    <property type="evidence" value="ECO:0007669"/>
    <property type="project" value="UniProtKB-SubCell"/>
</dbReference>
<evidence type="ECO:0000256" key="19">
    <source>
        <dbReference type="SAM" id="Phobius"/>
    </source>
</evidence>
<evidence type="ECO:0000256" key="14">
    <source>
        <dbReference type="ARBA" id="ARBA00023136"/>
    </source>
</evidence>
<dbReference type="CDD" id="cd00028">
    <property type="entry name" value="B_lectin"/>
    <property type="match status" value="1"/>
</dbReference>
<sequence length="823" mass="92422">MTLHLCSLLVFSLPQALQSSTIDSITASSPLVQNQTLVSSSQIFELGFFTPKGSAKQYVGIWYKKMTPSRVVWVANRDKPLGHTDQSASLTIGEDGNLKLLDGRQNTVWSTNVMAKSNYSEALLSDFGNFVLQDRNENIMWESFDEPTDTLLPNMKIGVNVKKGKKLNLTSWKGEDDPSLGSFVMGVTLETPPQLFTWNGSSPYWRSGQWDKTKFIGIPNMTNTYYNLQQDNVQGTSYYYLNNYNNSIFGYTFISSEGSVKSVCWTNGWLTYWKAPAPTNPCEIYGICGPFGVCNPFSSPMCRCLKGFKPRSDEEWNRGNWTRGCLRKMELNCQKSASAAASTTVEKDMFWQMRQIKLPDSADHLLIDNVEGCQSWCPENCSCLASSYVNAIGCMAWSKDLLDTQQFSIGGEDLFIRLADASAGVPTRTKLIISLSTISGIILFGAGISVCGLSKWRGKFRKMTIPRLFMSEELLRDTAWKDQMKEDDTSNLVVYDFDSIRLATDNFNVKNKLGQGGFGPVYKGKLNDGKEIATKRLSSSSSQGIAEFKNEILLISKLQHRNLVRLLGCCIEEEEKILVYEYLPNKSLDTFLFDSKEKEKLSWSVRFHIIQGVARGLLYLHHDSCLRVIHRDLKVSNILLDEKMNSKISDFGLSRMFEGTQVLVNTHKVVGTLGYMSPEYAMGGIFSEKSDVYSFGVLLLEIISGKKNTSSDYPGQHLNLLAYAWHLWCEDRVLDLMDEGIADAFLVSEVMRCIQLGLLCTQDHATDRPNMLAVVLMLNGESNLSQPKQPTYTFSRSLAHEVPSQEESIRSMNTITITTVEGR</sequence>
<keyword evidence="15" id="KW-1015">Disulfide bond</keyword>
<evidence type="ECO:0000259" key="22">
    <source>
        <dbReference type="PROSITE" id="PS50927"/>
    </source>
</evidence>
<dbReference type="FunFam" id="3.30.200.20:FF:000330">
    <property type="entry name" value="G-type lectin S-receptor-like serine/threonine-protein kinase At4g03230"/>
    <property type="match status" value="1"/>
</dbReference>
<dbReference type="PROSITE" id="PS50948">
    <property type="entry name" value="PAN"/>
    <property type="match status" value="1"/>
</dbReference>
<dbReference type="SMART" id="SM00473">
    <property type="entry name" value="PAN_AP"/>
    <property type="match status" value="1"/>
</dbReference>
<evidence type="ECO:0000256" key="11">
    <source>
        <dbReference type="ARBA" id="ARBA00022777"/>
    </source>
</evidence>
<dbReference type="GO" id="GO:0045087">
    <property type="term" value="P:innate immune response"/>
    <property type="evidence" value="ECO:0007669"/>
    <property type="project" value="UniProtKB-ARBA"/>
</dbReference>
<feature type="transmembrane region" description="Helical" evidence="19">
    <location>
        <begin position="431"/>
        <end position="453"/>
    </location>
</feature>
<evidence type="ECO:0000256" key="17">
    <source>
        <dbReference type="ARBA" id="ARBA00023180"/>
    </source>
</evidence>
<dbReference type="PIRSF" id="PIRSF000641">
    <property type="entry name" value="SRK"/>
    <property type="match status" value="1"/>
</dbReference>
<dbReference type="InterPro" id="IPR000858">
    <property type="entry name" value="S_locus_glycoprot_dom"/>
</dbReference>
<keyword evidence="4" id="KW-0245">EGF-like domain</keyword>
<dbReference type="PROSITE" id="PS50927">
    <property type="entry name" value="BULB_LECTIN"/>
    <property type="match status" value="1"/>
</dbReference>
<dbReference type="Gene3D" id="3.30.200.20">
    <property type="entry name" value="Phosphorylase Kinase, domain 1"/>
    <property type="match status" value="1"/>
</dbReference>
<reference evidence="24" key="1">
    <citation type="submission" date="2013-07" db="EMBL/GenBank/DDBJ databases">
        <title>The genome of Eucalyptus grandis.</title>
        <authorList>
            <person name="Schmutz J."/>
            <person name="Hayes R."/>
            <person name="Myburg A."/>
            <person name="Tuskan G."/>
            <person name="Grattapaglia D."/>
            <person name="Rokhsar D.S."/>
        </authorList>
    </citation>
    <scope>NUCLEOTIDE SEQUENCE</scope>
    <source>
        <tissue evidence="24">Leaf extractions</tissue>
    </source>
</reference>
<evidence type="ECO:0000256" key="1">
    <source>
        <dbReference type="ARBA" id="ARBA00004251"/>
    </source>
</evidence>
<dbReference type="InterPro" id="IPR001245">
    <property type="entry name" value="Ser-Thr/Tyr_kinase_cat_dom"/>
</dbReference>
<dbReference type="Pfam" id="PF07714">
    <property type="entry name" value="PK_Tyr_Ser-Thr"/>
    <property type="match status" value="1"/>
</dbReference>
<keyword evidence="16" id="KW-0675">Receptor</keyword>
<dbReference type="Pfam" id="PF08276">
    <property type="entry name" value="PAN_2"/>
    <property type="match status" value="1"/>
</dbReference>
<dbReference type="GO" id="GO:0031625">
    <property type="term" value="F:ubiquitin protein ligase binding"/>
    <property type="evidence" value="ECO:0007669"/>
    <property type="project" value="UniProtKB-ARBA"/>
</dbReference>
<evidence type="ECO:0000256" key="7">
    <source>
        <dbReference type="ARBA" id="ARBA00022692"/>
    </source>
</evidence>
<organism evidence="24">
    <name type="scientific">Eucalyptus grandis</name>
    <name type="common">Flooded gum</name>
    <dbReference type="NCBI Taxonomy" id="71139"/>
    <lineage>
        <taxon>Eukaryota</taxon>
        <taxon>Viridiplantae</taxon>
        <taxon>Streptophyta</taxon>
        <taxon>Embryophyta</taxon>
        <taxon>Tracheophyta</taxon>
        <taxon>Spermatophyta</taxon>
        <taxon>Magnoliopsida</taxon>
        <taxon>eudicotyledons</taxon>
        <taxon>Gunneridae</taxon>
        <taxon>Pentapetalae</taxon>
        <taxon>rosids</taxon>
        <taxon>malvids</taxon>
        <taxon>Myrtales</taxon>
        <taxon>Myrtaceae</taxon>
        <taxon>Myrtoideae</taxon>
        <taxon>Eucalypteae</taxon>
        <taxon>Eucalyptus</taxon>
    </lineage>
</organism>
<dbReference type="Pfam" id="PF01453">
    <property type="entry name" value="B_lectin"/>
    <property type="match status" value="1"/>
</dbReference>
<keyword evidence="17" id="KW-0325">Glycoprotein</keyword>
<dbReference type="InterPro" id="IPR024171">
    <property type="entry name" value="SRK-like_kinase"/>
</dbReference>
<dbReference type="CDD" id="cd14066">
    <property type="entry name" value="STKc_IRAK"/>
    <property type="match status" value="1"/>
</dbReference>
<dbReference type="SMART" id="SM00108">
    <property type="entry name" value="B_lectin"/>
    <property type="match status" value="1"/>
</dbReference>
<keyword evidence="6 18" id="KW-0808">Transferase</keyword>
<dbReference type="PANTHER" id="PTHR27002">
    <property type="entry name" value="RECEPTOR-LIKE SERINE/THREONINE-PROTEIN KINASE SD1-8"/>
    <property type="match status" value="1"/>
</dbReference>
<dbReference type="InterPro" id="IPR000719">
    <property type="entry name" value="Prot_kinase_dom"/>
</dbReference>
<keyword evidence="8 20" id="KW-0732">Signal</keyword>
<evidence type="ECO:0000256" key="5">
    <source>
        <dbReference type="ARBA" id="ARBA00022553"/>
    </source>
</evidence>
<evidence type="ECO:0000256" key="3">
    <source>
        <dbReference type="ARBA" id="ARBA00022527"/>
    </source>
</evidence>
<protein>
    <recommendedName>
        <fullName evidence="18">Receptor-like serine/threonine-protein kinase</fullName>
        <ecNumber evidence="18">2.7.11.1</ecNumber>
    </recommendedName>
</protein>
<dbReference type="InterPro" id="IPR036426">
    <property type="entry name" value="Bulb-type_lectin_dom_sf"/>
</dbReference>
<dbReference type="Gene3D" id="1.10.510.10">
    <property type="entry name" value="Transferase(Phosphotransferase) domain 1"/>
    <property type="match status" value="1"/>
</dbReference>
<dbReference type="InterPro" id="IPR008271">
    <property type="entry name" value="Ser/Thr_kinase_AS"/>
</dbReference>
<evidence type="ECO:0000259" key="21">
    <source>
        <dbReference type="PROSITE" id="PS50011"/>
    </source>
</evidence>
<dbReference type="Gene3D" id="2.90.10.10">
    <property type="entry name" value="Bulb-type lectin domain"/>
    <property type="match status" value="1"/>
</dbReference>
<dbReference type="FunFam" id="1.10.510.10:FF:000345">
    <property type="entry name" value="G-type lectin S-receptor-like serine/threonine-protein kinase"/>
    <property type="match status" value="1"/>
</dbReference>
<dbReference type="GO" id="GO:0030246">
    <property type="term" value="F:carbohydrate binding"/>
    <property type="evidence" value="ECO:0007669"/>
    <property type="project" value="UniProtKB-KW"/>
</dbReference>
<evidence type="ECO:0000256" key="8">
    <source>
        <dbReference type="ARBA" id="ARBA00022729"/>
    </source>
</evidence>
<dbReference type="Pfam" id="PF00954">
    <property type="entry name" value="S_locus_glycop"/>
    <property type="match status" value="1"/>
</dbReference>
<dbReference type="SUPFAM" id="SSF51110">
    <property type="entry name" value="alpha-D-mannose-specific plant lectins"/>
    <property type="match status" value="1"/>
</dbReference>
<evidence type="ECO:0000256" key="16">
    <source>
        <dbReference type="ARBA" id="ARBA00023170"/>
    </source>
</evidence>
<evidence type="ECO:0000259" key="23">
    <source>
        <dbReference type="PROSITE" id="PS50948"/>
    </source>
</evidence>
<evidence type="ECO:0000256" key="18">
    <source>
        <dbReference type="PIRNR" id="PIRNR000641"/>
    </source>
</evidence>
<dbReference type="InterPro" id="IPR001480">
    <property type="entry name" value="Bulb-type_lectin_dom"/>
</dbReference>
<name>A0A059CBT7_EUCGR</name>
<dbReference type="GO" id="GO:0004674">
    <property type="term" value="F:protein serine/threonine kinase activity"/>
    <property type="evidence" value="ECO:0007669"/>
    <property type="project" value="UniProtKB-KW"/>
</dbReference>
<keyword evidence="11 18" id="KW-0418">Kinase</keyword>
<evidence type="ECO:0000256" key="10">
    <source>
        <dbReference type="ARBA" id="ARBA00022741"/>
    </source>
</evidence>
<dbReference type="GO" id="GO:0005524">
    <property type="term" value="F:ATP binding"/>
    <property type="evidence" value="ECO:0007669"/>
    <property type="project" value="UniProtKB-KW"/>
</dbReference>
<keyword evidence="2" id="KW-1003">Cell membrane</keyword>
<dbReference type="InterPro" id="IPR003609">
    <property type="entry name" value="Pan_app"/>
</dbReference>
<gene>
    <name evidence="24" type="ORF">EUGRSUZ_E04138</name>
</gene>
<dbReference type="InParanoid" id="A0A059CBT7"/>
<feature type="chain" id="PRO_5001569101" description="Receptor-like serine/threonine-protein kinase" evidence="20">
    <location>
        <begin position="20"/>
        <end position="823"/>
    </location>
</feature>
<proteinExistence type="inferred from homology"/>
<dbReference type="AlphaFoldDB" id="A0A059CBT7"/>
<keyword evidence="12 18" id="KW-0067">ATP-binding</keyword>
<comment type="catalytic activity">
    <reaction evidence="18">
        <text>L-seryl-[protein] + ATP = O-phospho-L-seryl-[protein] + ADP + H(+)</text>
        <dbReference type="Rhea" id="RHEA:17989"/>
        <dbReference type="Rhea" id="RHEA-COMP:9863"/>
        <dbReference type="Rhea" id="RHEA-COMP:11604"/>
        <dbReference type="ChEBI" id="CHEBI:15378"/>
        <dbReference type="ChEBI" id="CHEBI:29999"/>
        <dbReference type="ChEBI" id="CHEBI:30616"/>
        <dbReference type="ChEBI" id="CHEBI:83421"/>
        <dbReference type="ChEBI" id="CHEBI:456216"/>
        <dbReference type="EC" id="2.7.11.1"/>
    </reaction>
</comment>
<dbReference type="SMART" id="SM00220">
    <property type="entry name" value="S_TKc"/>
    <property type="match status" value="1"/>
</dbReference>
<feature type="domain" description="Bulb-type lectin" evidence="22">
    <location>
        <begin position="22"/>
        <end position="145"/>
    </location>
</feature>
<dbReference type="FunCoup" id="A0A059CBT7">
    <property type="interactions" value="240"/>
</dbReference>
<dbReference type="SUPFAM" id="SSF56112">
    <property type="entry name" value="Protein kinase-like (PK-like)"/>
    <property type="match status" value="1"/>
</dbReference>
<comment type="catalytic activity">
    <reaction evidence="18">
        <text>L-threonyl-[protein] + ATP = O-phospho-L-threonyl-[protein] + ADP + H(+)</text>
        <dbReference type="Rhea" id="RHEA:46608"/>
        <dbReference type="Rhea" id="RHEA-COMP:11060"/>
        <dbReference type="Rhea" id="RHEA-COMP:11605"/>
        <dbReference type="ChEBI" id="CHEBI:15378"/>
        <dbReference type="ChEBI" id="CHEBI:30013"/>
        <dbReference type="ChEBI" id="CHEBI:30616"/>
        <dbReference type="ChEBI" id="CHEBI:61977"/>
        <dbReference type="ChEBI" id="CHEBI:456216"/>
        <dbReference type="EC" id="2.7.11.1"/>
    </reaction>
</comment>
<evidence type="ECO:0000256" key="4">
    <source>
        <dbReference type="ARBA" id="ARBA00022536"/>
    </source>
</evidence>
<comment type="similarity">
    <text evidence="18">Belongs to the protein kinase superfamily. Ser/Thr protein kinase family.</text>
</comment>
<dbReference type="GO" id="GO:0106310">
    <property type="term" value="F:protein serine kinase activity"/>
    <property type="evidence" value="ECO:0007669"/>
    <property type="project" value="RHEA"/>
</dbReference>
<evidence type="ECO:0000256" key="12">
    <source>
        <dbReference type="ARBA" id="ARBA00022840"/>
    </source>
</evidence>
<feature type="domain" description="Protein kinase" evidence="21">
    <location>
        <begin position="507"/>
        <end position="784"/>
    </location>
</feature>
<dbReference type="EMBL" id="KK198757">
    <property type="protein sequence ID" value="KCW75390.1"/>
    <property type="molecule type" value="Genomic_DNA"/>
</dbReference>
<evidence type="ECO:0000313" key="24">
    <source>
        <dbReference type="EMBL" id="KCW75390.1"/>
    </source>
</evidence>
<dbReference type="CDD" id="cd01098">
    <property type="entry name" value="PAN_AP_plant"/>
    <property type="match status" value="1"/>
</dbReference>
<dbReference type="FunFam" id="2.90.10.10:FF:000003">
    <property type="entry name" value="G-type lectin S-receptor-like serine/threonine-protein kinase"/>
    <property type="match status" value="1"/>
</dbReference>
<keyword evidence="3 18" id="KW-0723">Serine/threonine-protein kinase</keyword>
<dbReference type="OMA" id="FFEIQTI"/>
<evidence type="ECO:0000256" key="20">
    <source>
        <dbReference type="SAM" id="SignalP"/>
    </source>
</evidence>
<dbReference type="PROSITE" id="PS00108">
    <property type="entry name" value="PROTEIN_KINASE_ST"/>
    <property type="match status" value="1"/>
</dbReference>
<evidence type="ECO:0000256" key="9">
    <source>
        <dbReference type="ARBA" id="ARBA00022734"/>
    </source>
</evidence>
<comment type="subcellular location">
    <subcellularLocation>
        <location evidence="1">Cell membrane</location>
        <topology evidence="1">Single-pass type I membrane protein</topology>
    </subcellularLocation>
</comment>
<dbReference type="InterPro" id="IPR011009">
    <property type="entry name" value="Kinase-like_dom_sf"/>
</dbReference>
<dbReference type="EC" id="2.7.11.1" evidence="18"/>
<accession>A0A059CBT7</accession>